<organism evidence="1 4">
    <name type="scientific">Trueperella pecoris</name>
    <dbReference type="NCBI Taxonomy" id="2733571"/>
    <lineage>
        <taxon>Bacteria</taxon>
        <taxon>Bacillati</taxon>
        <taxon>Actinomycetota</taxon>
        <taxon>Actinomycetes</taxon>
        <taxon>Actinomycetales</taxon>
        <taxon>Actinomycetaceae</taxon>
        <taxon>Trueperella</taxon>
    </lineage>
</organism>
<accession>A0A7M1QVD5</accession>
<reference evidence="3 4" key="1">
    <citation type="submission" date="2020-10" db="EMBL/GenBank/DDBJ databases">
        <title>Trueperella pecoris sp. nov. isolated from bovine and porcine specimens.</title>
        <authorList>
            <person name="Schoenecker L."/>
            <person name="Schnydrig P."/>
            <person name="Brodard I."/>
            <person name="Thomann A."/>
            <person name="Hemphill A."/>
            <person name="Rodriguez-Campos S."/>
            <person name="Perreten V."/>
            <person name="Jores J."/>
            <person name="Kittl S."/>
        </authorList>
    </citation>
    <scope>NUCLEOTIDE SEQUENCE [LARGE SCALE GENOMIC DNA]</scope>
    <source>
        <strain evidence="1 4">15A0121</strain>
        <strain evidence="2 3">19OD0592</strain>
    </source>
</reference>
<accession>A0A8A5U4M3</accession>
<dbReference type="EMBL" id="CP063212">
    <property type="protein sequence ID" value="QOR47921.1"/>
    <property type="molecule type" value="Genomic_DNA"/>
</dbReference>
<sequence>MATRQRITQFDIPNQRLLSRFASLLGDMLDEIPHASTEGYMVGSTRLSRDGTVTWGHGVAGGLIDVTIWQAKHEGFEVRQ</sequence>
<gene>
    <name evidence="1" type="ORF">INS88_00890</name>
    <name evidence="2" type="ORF">INS90_00995</name>
</gene>
<dbReference type="AlphaFoldDB" id="A0A7M1QVD5"/>
<dbReference type="Proteomes" id="UP000595053">
    <property type="component" value="Chromosome"/>
</dbReference>
<dbReference type="EMBL" id="CP063213">
    <property type="protein sequence ID" value="QOR45826.1"/>
    <property type="molecule type" value="Genomic_DNA"/>
</dbReference>
<keyword evidence="4" id="KW-1185">Reference proteome</keyword>
<evidence type="ECO:0000313" key="2">
    <source>
        <dbReference type="EMBL" id="QOR47921.1"/>
    </source>
</evidence>
<evidence type="ECO:0000313" key="1">
    <source>
        <dbReference type="EMBL" id="QOR45826.1"/>
    </source>
</evidence>
<evidence type="ECO:0000313" key="4">
    <source>
        <dbReference type="Proteomes" id="UP000595053"/>
    </source>
</evidence>
<dbReference type="Proteomes" id="UP000594961">
    <property type="component" value="Chromosome"/>
</dbReference>
<dbReference type="RefSeq" id="WP_197551293.1">
    <property type="nucleotide sequence ID" value="NZ_CP063212.1"/>
</dbReference>
<protein>
    <submittedName>
        <fullName evidence="1">Uncharacterized protein</fullName>
    </submittedName>
</protein>
<name>A0A7M1QVD5_9ACTO</name>
<proteinExistence type="predicted"/>
<evidence type="ECO:0000313" key="3">
    <source>
        <dbReference type="Proteomes" id="UP000594961"/>
    </source>
</evidence>